<dbReference type="EMBL" id="JAPMSZ010000012">
    <property type="protein sequence ID" value="KAJ5081532.1"/>
    <property type="molecule type" value="Genomic_DNA"/>
</dbReference>
<evidence type="ECO:0000313" key="4">
    <source>
        <dbReference type="Proteomes" id="UP001141434"/>
    </source>
</evidence>
<dbReference type="AlphaFoldDB" id="A0A9W9EGY7"/>
<accession>A0A9W9EGY7</accession>
<proteinExistence type="predicted"/>
<sequence>MPTEKPYPNDEHFVFRKENTTLILDTTEKFEIGKNFNFSTTTCLVYAETVEITTDLSLPGKEIGLFCNKIIVPAPVKLDVSGKDGEVGDQKIDANGGAGHAGKDAGSVWRFVQDFPKNDLNNLEIHAWGGGGGRGGDTSALEKTGGQGGNGGKGGLIEVLVGTTSVEAILALRQVDKQPWPMKIASLVEPAVPDAVAGFFTTQQRETLVLYQSLALTLRNLDQVLHGKAKEDHSENVEGSVSQLLGQIKKSLKSVAGAPNLTQAILEDLKNAVSGLSKASDPVNGLEVEKKMAVLSPTAESQLHGVLDNIWDSVKAEKRSIQNALDPKLKNNRGGTSGMGGHSGPGLQSGPKGEKGIEGETKLKLLELNGSKGDIEVSQAYVFPEQCQMLLNKTNSQLFSQKWKSRSPAVKQYERLIRRLNVVKTLGKSGETNDSGFWTAISGFEKTLKVTRNSVGQLKSMHGQAQTRLSRLMLGQDIIGHGHNWVPRLSFDHYARTLKDDLKVLKAVEELESRYKTALKEEAGAEDVIDDGIKKMNDAAQEARTKVALLTGNNGPLSQTAEKITALTAEVKEKRQNVKDEVMRLQLICNLDLLNAFSTLTSVKKDLDSLQKLYDLYKEASSHFKDKDGELVKKEYIIEQITDCTGDLESLESALKTAKNNTVEMDDPKALKVMAKAADIDKLMEKFTTAFPEKVRSKVKGVLDAYIATVLLRNEAVVEYNSFIHLLFEALHNEEDDFQLQAMQRLNFARRAVKFWGLKEDIEKSQPGPLQTAQKLELDRANLEKAFEDTLTRYAGNVRSIWPSVDEQQGLFYDLSESERVTLTTGHEKPGSSEKVYKVYITLAPGVMPFGKGRADVRVDEVRLWLVGASVHPDGLGRQRVLVHMDHMGQDVFEDEDRHRFEFSHDMVSIPFEYDAALVKSEKDLTSRAKLSRQNALRDSWTGGRSRESSSIAAIGPFTTWRLVVRESENPGLDMSKVTSAHLEFRGANRSFKYS</sequence>
<reference evidence="3" key="1">
    <citation type="submission" date="2022-11" db="EMBL/GenBank/DDBJ databases">
        <authorList>
            <person name="Petersen C."/>
        </authorList>
    </citation>
    <scope>NUCLEOTIDE SEQUENCE</scope>
    <source>
        <strain evidence="3">IBT 34128</strain>
    </source>
</reference>
<dbReference type="OrthoDB" id="4363590at2759"/>
<evidence type="ECO:0000313" key="3">
    <source>
        <dbReference type="EMBL" id="KAJ5081532.1"/>
    </source>
</evidence>
<dbReference type="GeneID" id="81399490"/>
<reference evidence="3" key="2">
    <citation type="journal article" date="2023" name="IMA Fungus">
        <title>Comparative genomic study of the Penicillium genus elucidates a diverse pangenome and 15 lateral gene transfer events.</title>
        <authorList>
            <person name="Petersen C."/>
            <person name="Sorensen T."/>
            <person name="Nielsen M.R."/>
            <person name="Sondergaard T.E."/>
            <person name="Sorensen J.L."/>
            <person name="Fitzpatrick D.A."/>
            <person name="Frisvad J.C."/>
            <person name="Nielsen K.L."/>
        </authorList>
    </citation>
    <scope>NUCLEOTIDE SEQUENCE</scope>
    <source>
        <strain evidence="3">IBT 34128</strain>
    </source>
</reference>
<keyword evidence="4" id="KW-1185">Reference proteome</keyword>
<dbReference type="RefSeq" id="XP_056506819.1">
    <property type="nucleotide sequence ID" value="XM_056660321.1"/>
</dbReference>
<evidence type="ECO:0000256" key="1">
    <source>
        <dbReference type="SAM" id="Coils"/>
    </source>
</evidence>
<comment type="caution">
    <text evidence="3">The sequence shown here is derived from an EMBL/GenBank/DDBJ whole genome shotgun (WGS) entry which is preliminary data.</text>
</comment>
<organism evidence="3 4">
    <name type="scientific">Penicillium alfredii</name>
    <dbReference type="NCBI Taxonomy" id="1506179"/>
    <lineage>
        <taxon>Eukaryota</taxon>
        <taxon>Fungi</taxon>
        <taxon>Dikarya</taxon>
        <taxon>Ascomycota</taxon>
        <taxon>Pezizomycotina</taxon>
        <taxon>Eurotiomycetes</taxon>
        <taxon>Eurotiomycetidae</taxon>
        <taxon>Eurotiales</taxon>
        <taxon>Aspergillaceae</taxon>
        <taxon>Penicillium</taxon>
    </lineage>
</organism>
<protein>
    <recommendedName>
        <fullName evidence="5">Serine protein kinase</fullName>
    </recommendedName>
</protein>
<gene>
    <name evidence="3" type="ORF">NUU61_009796</name>
</gene>
<dbReference type="Proteomes" id="UP001141434">
    <property type="component" value="Unassembled WGS sequence"/>
</dbReference>
<evidence type="ECO:0000256" key="2">
    <source>
        <dbReference type="SAM" id="MobiDB-lite"/>
    </source>
</evidence>
<name>A0A9W9EGY7_9EURO</name>
<keyword evidence="1" id="KW-0175">Coiled coil</keyword>
<evidence type="ECO:0008006" key="5">
    <source>
        <dbReference type="Google" id="ProtNLM"/>
    </source>
</evidence>
<feature type="coiled-coil region" evidence="1">
    <location>
        <begin position="508"/>
        <end position="661"/>
    </location>
</feature>
<feature type="compositionally biased region" description="Gly residues" evidence="2">
    <location>
        <begin position="335"/>
        <end position="344"/>
    </location>
</feature>
<feature type="region of interest" description="Disordered" evidence="2">
    <location>
        <begin position="327"/>
        <end position="356"/>
    </location>
</feature>